<gene>
    <name evidence="2" type="ORF">QBC46DRAFT_130423</name>
</gene>
<comment type="caution">
    <text evidence="2">The sequence shown here is derived from an EMBL/GenBank/DDBJ whole genome shotgun (WGS) entry which is preliminary data.</text>
</comment>
<dbReference type="Proteomes" id="UP001303473">
    <property type="component" value="Unassembled WGS sequence"/>
</dbReference>
<organism evidence="2 3">
    <name type="scientific">Diplogelasinospora grovesii</name>
    <dbReference type="NCBI Taxonomy" id="303347"/>
    <lineage>
        <taxon>Eukaryota</taxon>
        <taxon>Fungi</taxon>
        <taxon>Dikarya</taxon>
        <taxon>Ascomycota</taxon>
        <taxon>Pezizomycotina</taxon>
        <taxon>Sordariomycetes</taxon>
        <taxon>Sordariomycetidae</taxon>
        <taxon>Sordariales</taxon>
        <taxon>Diplogelasinosporaceae</taxon>
        <taxon>Diplogelasinospora</taxon>
    </lineage>
</organism>
<name>A0AAN6N6N2_9PEZI</name>
<sequence length="223" mass="25054">MSRSGRSQLSDGRRHLGNSRRSLVGYGTESPNGIVRLRCLVVWLMRPEEARKRRGGQTVLTKTFLRVGSDSLSLQLASRGVPLHFFGSFHYGLGQVWQLAGMPILCRTTPPTSRPCCCDASARVRQELSPIQGLECPVTAISIPALPCLLSLRTGPQSSLVTPQETPCFIRQHTSFYFKLGLPFHGQFKTRGTAMLRAACCCSWLRNLRLRQIFLPRIRTQWR</sequence>
<evidence type="ECO:0000256" key="1">
    <source>
        <dbReference type="SAM" id="MobiDB-lite"/>
    </source>
</evidence>
<protein>
    <submittedName>
        <fullName evidence="2">Uncharacterized protein</fullName>
    </submittedName>
</protein>
<accession>A0AAN6N6N2</accession>
<dbReference type="EMBL" id="MU853800">
    <property type="protein sequence ID" value="KAK3940171.1"/>
    <property type="molecule type" value="Genomic_DNA"/>
</dbReference>
<proteinExistence type="predicted"/>
<feature type="compositionally biased region" description="Polar residues" evidence="1">
    <location>
        <begin position="1"/>
        <end position="10"/>
    </location>
</feature>
<reference evidence="3" key="1">
    <citation type="journal article" date="2023" name="Mol. Phylogenet. Evol.">
        <title>Genome-scale phylogeny and comparative genomics of the fungal order Sordariales.</title>
        <authorList>
            <person name="Hensen N."/>
            <person name="Bonometti L."/>
            <person name="Westerberg I."/>
            <person name="Brannstrom I.O."/>
            <person name="Guillou S."/>
            <person name="Cros-Aarteil S."/>
            <person name="Calhoun S."/>
            <person name="Haridas S."/>
            <person name="Kuo A."/>
            <person name="Mondo S."/>
            <person name="Pangilinan J."/>
            <person name="Riley R."/>
            <person name="LaButti K."/>
            <person name="Andreopoulos B."/>
            <person name="Lipzen A."/>
            <person name="Chen C."/>
            <person name="Yan M."/>
            <person name="Daum C."/>
            <person name="Ng V."/>
            <person name="Clum A."/>
            <person name="Steindorff A."/>
            <person name="Ohm R.A."/>
            <person name="Martin F."/>
            <person name="Silar P."/>
            <person name="Natvig D.O."/>
            <person name="Lalanne C."/>
            <person name="Gautier V."/>
            <person name="Ament-Velasquez S.L."/>
            <person name="Kruys A."/>
            <person name="Hutchinson M.I."/>
            <person name="Powell A.J."/>
            <person name="Barry K."/>
            <person name="Miller A.N."/>
            <person name="Grigoriev I.V."/>
            <person name="Debuchy R."/>
            <person name="Gladieux P."/>
            <person name="Hiltunen Thoren M."/>
            <person name="Johannesson H."/>
        </authorList>
    </citation>
    <scope>NUCLEOTIDE SEQUENCE [LARGE SCALE GENOMIC DNA]</scope>
    <source>
        <strain evidence="3">CBS 340.73</strain>
    </source>
</reference>
<evidence type="ECO:0000313" key="3">
    <source>
        <dbReference type="Proteomes" id="UP001303473"/>
    </source>
</evidence>
<dbReference type="AlphaFoldDB" id="A0AAN6N6N2"/>
<keyword evidence="3" id="KW-1185">Reference proteome</keyword>
<evidence type="ECO:0000313" key="2">
    <source>
        <dbReference type="EMBL" id="KAK3940171.1"/>
    </source>
</evidence>
<feature type="region of interest" description="Disordered" evidence="1">
    <location>
        <begin position="1"/>
        <end position="24"/>
    </location>
</feature>